<accession>A0A494X8P0</accession>
<sequence>MLDTGPLQSGMTADDALHKAFPASQSHGHVQPHPLGHKARCGGPALCSQCQRERDFLAGLGQ</sequence>
<feature type="region of interest" description="Disordered" evidence="1">
    <location>
        <begin position="1"/>
        <end position="38"/>
    </location>
</feature>
<name>A0A494X8P0_9BURK</name>
<dbReference type="EMBL" id="RBZU01000019">
    <property type="protein sequence ID" value="RKP44746.1"/>
    <property type="molecule type" value="Genomic_DNA"/>
</dbReference>
<comment type="caution">
    <text evidence="2">The sequence shown here is derived from an EMBL/GenBank/DDBJ whole genome shotgun (WGS) entry which is preliminary data.</text>
</comment>
<gene>
    <name evidence="2" type="ORF">D7S86_27380</name>
</gene>
<evidence type="ECO:0000313" key="3">
    <source>
        <dbReference type="Proteomes" id="UP000270342"/>
    </source>
</evidence>
<dbReference type="Proteomes" id="UP000270342">
    <property type="component" value="Unassembled WGS sequence"/>
</dbReference>
<organism evidence="2 3">
    <name type="scientific">Pararobbsia silviterrae</name>
    <dbReference type="NCBI Taxonomy" id="1792498"/>
    <lineage>
        <taxon>Bacteria</taxon>
        <taxon>Pseudomonadati</taxon>
        <taxon>Pseudomonadota</taxon>
        <taxon>Betaproteobacteria</taxon>
        <taxon>Burkholderiales</taxon>
        <taxon>Burkholderiaceae</taxon>
        <taxon>Pararobbsia</taxon>
    </lineage>
</organism>
<proteinExistence type="predicted"/>
<feature type="compositionally biased region" description="Polar residues" evidence="1">
    <location>
        <begin position="1"/>
        <end position="11"/>
    </location>
</feature>
<evidence type="ECO:0000256" key="1">
    <source>
        <dbReference type="SAM" id="MobiDB-lite"/>
    </source>
</evidence>
<protein>
    <submittedName>
        <fullName evidence="2">Uncharacterized protein</fullName>
    </submittedName>
</protein>
<reference evidence="2 3" key="1">
    <citation type="submission" date="2018-10" db="EMBL/GenBank/DDBJ databases">
        <title>Robbsia sp. DHC34, isolated from soil.</title>
        <authorList>
            <person name="Gao Z.-H."/>
            <person name="Qiu L.-H."/>
        </authorList>
    </citation>
    <scope>NUCLEOTIDE SEQUENCE [LARGE SCALE GENOMIC DNA]</scope>
    <source>
        <strain evidence="2 3">DHC34</strain>
    </source>
</reference>
<keyword evidence="3" id="KW-1185">Reference proteome</keyword>
<evidence type="ECO:0000313" key="2">
    <source>
        <dbReference type="EMBL" id="RKP44746.1"/>
    </source>
</evidence>
<dbReference type="AlphaFoldDB" id="A0A494X8P0"/>